<dbReference type="Pfam" id="PF01926">
    <property type="entry name" value="MMR_HSR1"/>
    <property type="match status" value="1"/>
</dbReference>
<keyword evidence="3 7" id="KW-0460">Magnesium</keyword>
<dbReference type="NCBIfam" id="TIGR03156">
    <property type="entry name" value="GTP_HflX"/>
    <property type="match status" value="1"/>
</dbReference>
<evidence type="ECO:0000256" key="8">
    <source>
        <dbReference type="SAM" id="Coils"/>
    </source>
</evidence>
<evidence type="ECO:0000256" key="7">
    <source>
        <dbReference type="PIRSR" id="PIRSR006809-2"/>
    </source>
</evidence>
<evidence type="ECO:0000256" key="5">
    <source>
        <dbReference type="HAMAP-Rule" id="MF_00900"/>
    </source>
</evidence>
<reference evidence="10 11" key="1">
    <citation type="submission" date="2019-03" db="EMBL/GenBank/DDBJ databases">
        <title>Genomic Encyclopedia of Archaeal and Bacterial Type Strains, Phase II (KMG-II): from individual species to whole genera.</title>
        <authorList>
            <person name="Goeker M."/>
        </authorList>
    </citation>
    <scope>NUCLEOTIDE SEQUENCE [LARGE SCALE GENOMIC DNA]</scope>
    <source>
        <strain evidence="10 11">ATCC 25309</strain>
    </source>
</reference>
<dbReference type="GO" id="GO:0043022">
    <property type="term" value="F:ribosome binding"/>
    <property type="evidence" value="ECO:0007669"/>
    <property type="project" value="TreeGrafter"/>
</dbReference>
<comment type="function">
    <text evidence="5">GTPase that associates with the 50S ribosomal subunit and may have a role during protein synthesis or ribosome biogenesis.</text>
</comment>
<dbReference type="InterPro" id="IPR030394">
    <property type="entry name" value="G_HFLX_dom"/>
</dbReference>
<sequence length="446" mass="50005">MFDIREKPQHVDRAFLVGAYFDRRKAQEATDLLEELNELVETLGIEVVGSELVYAREHTARHLIGKGKAKELMDAAKEAGAECIVFDNEFSPGQQRAWESESGLCVIDRHEVILDIFNMRAKTREARLQVELARMEYSIPRLTRMWAHLDRQGGGAGGGVGGAGAARGEGETQLEVDRRMAYKKLDRVKAELEEVKKQRDTMRKERSRVPVPHAAIVGYTNAGKSSLLNKLTDADAYVENKLFATLDTTTRRMDLPDGQAMLVTDTVGFVRNLPHDLVQSFRATLEEAVLADFLIHVVDASSPHAYNFYQTTTEVLAELGAGDKRVLLALNKVDLTDDVRQTELRRQFPEGVFISVKTGQGMDDLFHRIHDMLIDRVVRLDLCIPLDRMDLVALAHQEGKVLSEDYERGVADIQCVVPKRFESKFTSFVRPVKKKSARAEAAAAAK</sequence>
<keyword evidence="5" id="KW-0963">Cytoplasm</keyword>
<feature type="binding site" evidence="6">
    <location>
        <begin position="243"/>
        <end position="247"/>
    </location>
    <ligand>
        <name>GTP</name>
        <dbReference type="ChEBI" id="CHEBI:37565"/>
    </ligand>
</feature>
<dbReference type="HAMAP" id="MF_00900">
    <property type="entry name" value="GTPase_HflX"/>
    <property type="match status" value="1"/>
</dbReference>
<comment type="subcellular location">
    <subcellularLocation>
        <location evidence="5">Cytoplasm</location>
    </subcellularLocation>
    <text evidence="5">May associate with membranes.</text>
</comment>
<dbReference type="PANTHER" id="PTHR10229">
    <property type="entry name" value="GTP-BINDING PROTEIN HFLX"/>
    <property type="match status" value="1"/>
</dbReference>
<protein>
    <recommendedName>
        <fullName evidence="5">GTPase HflX</fullName>
    </recommendedName>
    <alternativeName>
        <fullName evidence="5">GTP-binding protein HflX</fullName>
    </alternativeName>
</protein>
<dbReference type="CDD" id="cd01878">
    <property type="entry name" value="HflX"/>
    <property type="match status" value="1"/>
</dbReference>
<feature type="binding site" evidence="7">
    <location>
        <position position="225"/>
    </location>
    <ligand>
        <name>Mg(2+)</name>
        <dbReference type="ChEBI" id="CHEBI:18420"/>
    </ligand>
</feature>
<dbReference type="Pfam" id="PF16360">
    <property type="entry name" value="GTP-bdg_M"/>
    <property type="match status" value="1"/>
</dbReference>
<dbReference type="EMBL" id="SOCA01000003">
    <property type="protein sequence ID" value="TDU71001.1"/>
    <property type="molecule type" value="Genomic_DNA"/>
</dbReference>
<dbReference type="GO" id="GO:0005525">
    <property type="term" value="F:GTP binding"/>
    <property type="evidence" value="ECO:0007669"/>
    <property type="project" value="UniProtKB-UniRule"/>
</dbReference>
<dbReference type="GO" id="GO:0003924">
    <property type="term" value="F:GTPase activity"/>
    <property type="evidence" value="ECO:0007669"/>
    <property type="project" value="UniProtKB-UniRule"/>
</dbReference>
<dbReference type="InterPro" id="IPR042108">
    <property type="entry name" value="GTPase_HflX_N_sf"/>
</dbReference>
<dbReference type="InterPro" id="IPR027417">
    <property type="entry name" value="P-loop_NTPase"/>
</dbReference>
<dbReference type="OrthoDB" id="9812272at2"/>
<feature type="binding site" evidence="7">
    <location>
        <position position="245"/>
    </location>
    <ligand>
        <name>Mg(2+)</name>
        <dbReference type="ChEBI" id="CHEBI:18420"/>
    </ligand>
</feature>
<dbReference type="InterPro" id="IPR016496">
    <property type="entry name" value="GTPase_HflX"/>
</dbReference>
<feature type="domain" description="Hflx-type G" evidence="9">
    <location>
        <begin position="212"/>
        <end position="377"/>
    </location>
</feature>
<dbReference type="Gene3D" id="3.40.50.300">
    <property type="entry name" value="P-loop containing nucleotide triphosphate hydrolases"/>
    <property type="match status" value="1"/>
</dbReference>
<evidence type="ECO:0000313" key="11">
    <source>
        <dbReference type="Proteomes" id="UP000295662"/>
    </source>
</evidence>
<dbReference type="PROSITE" id="PS51705">
    <property type="entry name" value="G_HFLX"/>
    <property type="match status" value="1"/>
</dbReference>
<keyword evidence="8" id="KW-0175">Coiled coil</keyword>
<comment type="caution">
    <text evidence="10">The sequence shown here is derived from an EMBL/GenBank/DDBJ whole genome shotgun (WGS) entry which is preliminary data.</text>
</comment>
<proteinExistence type="inferred from homology"/>
<feature type="coiled-coil region" evidence="8">
    <location>
        <begin position="178"/>
        <end position="205"/>
    </location>
</feature>
<dbReference type="GO" id="GO:0046872">
    <property type="term" value="F:metal ion binding"/>
    <property type="evidence" value="ECO:0007669"/>
    <property type="project" value="UniProtKB-KW"/>
</dbReference>
<evidence type="ECO:0000256" key="2">
    <source>
        <dbReference type="ARBA" id="ARBA00022741"/>
    </source>
</evidence>
<evidence type="ECO:0000256" key="1">
    <source>
        <dbReference type="ARBA" id="ARBA00022723"/>
    </source>
</evidence>
<dbReference type="AlphaFoldDB" id="A0A4R7RYR9"/>
<dbReference type="PRINTS" id="PR00326">
    <property type="entry name" value="GTP1OBG"/>
</dbReference>
<keyword evidence="4 5" id="KW-0342">GTP-binding</keyword>
<dbReference type="SUPFAM" id="SSF52540">
    <property type="entry name" value="P-loop containing nucleoside triphosphate hydrolases"/>
    <property type="match status" value="1"/>
</dbReference>
<dbReference type="Gene3D" id="3.40.50.11060">
    <property type="entry name" value="GTPase HflX, N-terminal domain"/>
    <property type="match status" value="1"/>
</dbReference>
<dbReference type="Gene3D" id="6.10.250.2860">
    <property type="match status" value="1"/>
</dbReference>
<comment type="cofactor">
    <cofactor evidence="7">
        <name>Mg(2+)</name>
        <dbReference type="ChEBI" id="CHEBI:18420"/>
    </cofactor>
</comment>
<gene>
    <name evidence="5" type="primary">hflX</name>
    <name evidence="10" type="ORF">EI77_02119</name>
</gene>
<dbReference type="InterPro" id="IPR032305">
    <property type="entry name" value="GTP-bd_M"/>
</dbReference>
<evidence type="ECO:0000256" key="4">
    <source>
        <dbReference type="ARBA" id="ARBA00023134"/>
    </source>
</evidence>
<feature type="binding site" evidence="6">
    <location>
        <begin position="265"/>
        <end position="268"/>
    </location>
    <ligand>
        <name>GTP</name>
        <dbReference type="ChEBI" id="CHEBI:37565"/>
    </ligand>
</feature>
<keyword evidence="1 7" id="KW-0479">Metal-binding</keyword>
<feature type="binding site" evidence="6">
    <location>
        <begin position="355"/>
        <end position="357"/>
    </location>
    <ligand>
        <name>GTP</name>
        <dbReference type="ChEBI" id="CHEBI:37565"/>
    </ligand>
</feature>
<dbReference type="InterPro" id="IPR025121">
    <property type="entry name" value="GTPase_HflX_N"/>
</dbReference>
<keyword evidence="11" id="KW-1185">Reference proteome</keyword>
<evidence type="ECO:0000256" key="3">
    <source>
        <dbReference type="ARBA" id="ARBA00022842"/>
    </source>
</evidence>
<dbReference type="Pfam" id="PF13167">
    <property type="entry name" value="GTP-bdg_N"/>
    <property type="match status" value="1"/>
</dbReference>
<feature type="binding site" evidence="6">
    <location>
        <begin position="331"/>
        <end position="334"/>
    </location>
    <ligand>
        <name>GTP</name>
        <dbReference type="ChEBI" id="CHEBI:37565"/>
    </ligand>
</feature>
<comment type="similarity">
    <text evidence="5">Belongs to the TRAFAC class OBG-HflX-like GTPase superfamily. HflX GTPase family.</text>
</comment>
<dbReference type="GO" id="GO:0005737">
    <property type="term" value="C:cytoplasm"/>
    <property type="evidence" value="ECO:0007669"/>
    <property type="project" value="UniProtKB-SubCell"/>
</dbReference>
<dbReference type="PANTHER" id="PTHR10229:SF0">
    <property type="entry name" value="GTP-BINDING PROTEIN 6-RELATED"/>
    <property type="match status" value="1"/>
</dbReference>
<name>A0A4R7RYR9_9BACT</name>
<evidence type="ECO:0000259" key="9">
    <source>
        <dbReference type="PROSITE" id="PS51705"/>
    </source>
</evidence>
<comment type="subunit">
    <text evidence="5">Monomer. Associates with the 50S ribosomal subunit.</text>
</comment>
<feature type="binding site" evidence="6">
    <location>
        <begin position="218"/>
        <end position="225"/>
    </location>
    <ligand>
        <name>GTP</name>
        <dbReference type="ChEBI" id="CHEBI:37565"/>
    </ligand>
</feature>
<accession>A0A4R7RYR9</accession>
<evidence type="ECO:0000313" key="10">
    <source>
        <dbReference type="EMBL" id="TDU71001.1"/>
    </source>
</evidence>
<dbReference type="PIRSF" id="PIRSF006809">
    <property type="entry name" value="GTP-binding_hflX_prd"/>
    <property type="match status" value="1"/>
</dbReference>
<evidence type="ECO:0000256" key="6">
    <source>
        <dbReference type="PIRSR" id="PIRSR006809-1"/>
    </source>
</evidence>
<keyword evidence="2 5" id="KW-0547">Nucleotide-binding</keyword>
<organism evidence="10 11">
    <name type="scientific">Prosthecobacter fusiformis</name>
    <dbReference type="NCBI Taxonomy" id="48464"/>
    <lineage>
        <taxon>Bacteria</taxon>
        <taxon>Pseudomonadati</taxon>
        <taxon>Verrucomicrobiota</taxon>
        <taxon>Verrucomicrobiia</taxon>
        <taxon>Verrucomicrobiales</taxon>
        <taxon>Verrucomicrobiaceae</taxon>
        <taxon>Prosthecobacter</taxon>
    </lineage>
</organism>
<dbReference type="Proteomes" id="UP000295662">
    <property type="component" value="Unassembled WGS sequence"/>
</dbReference>
<dbReference type="InterPro" id="IPR006073">
    <property type="entry name" value="GTP-bd"/>
</dbReference>